<reference evidence="4 5" key="1">
    <citation type="submission" date="2017-12" db="EMBL/GenBank/DDBJ databases">
        <title>Integrating genomic resources of turbot (Scophthalmus maximus) in depth evaluation of genetic and physical mapping variation across individuals.</title>
        <authorList>
            <person name="Martinez P."/>
        </authorList>
    </citation>
    <scope>NUCLEOTIDE SEQUENCE [LARGE SCALE GENOMIC DNA]</scope>
</reference>
<dbReference type="SMART" id="SM00320">
    <property type="entry name" value="WD40"/>
    <property type="match status" value="6"/>
</dbReference>
<dbReference type="PROSITE" id="PS00028">
    <property type="entry name" value="ZINC_FINGER_C2H2_1"/>
    <property type="match status" value="1"/>
</dbReference>
<dbReference type="PANTHER" id="PTHR14435">
    <property type="entry name" value="ZINC FINGER PROTEIN 106"/>
    <property type="match status" value="1"/>
</dbReference>
<feature type="compositionally biased region" description="Polar residues" evidence="2">
    <location>
        <begin position="682"/>
        <end position="704"/>
    </location>
</feature>
<feature type="compositionally biased region" description="Polar residues" evidence="2">
    <location>
        <begin position="43"/>
        <end position="66"/>
    </location>
</feature>
<dbReference type="Pfam" id="PF00400">
    <property type="entry name" value="WD40"/>
    <property type="match status" value="3"/>
</dbReference>
<feature type="region of interest" description="Disordered" evidence="2">
    <location>
        <begin position="161"/>
        <end position="194"/>
    </location>
</feature>
<dbReference type="EMBL" id="CP026262">
    <property type="protein sequence ID" value="AWP20176.1"/>
    <property type="molecule type" value="Genomic_DNA"/>
</dbReference>
<proteinExistence type="predicted"/>
<feature type="repeat" description="WD" evidence="1">
    <location>
        <begin position="1021"/>
        <end position="1060"/>
    </location>
</feature>
<organism evidence="4 5">
    <name type="scientific">Scophthalmus maximus</name>
    <name type="common">Turbot</name>
    <name type="synonym">Psetta maxima</name>
    <dbReference type="NCBI Taxonomy" id="52904"/>
    <lineage>
        <taxon>Eukaryota</taxon>
        <taxon>Metazoa</taxon>
        <taxon>Chordata</taxon>
        <taxon>Craniata</taxon>
        <taxon>Vertebrata</taxon>
        <taxon>Euteleostomi</taxon>
        <taxon>Actinopterygii</taxon>
        <taxon>Neopterygii</taxon>
        <taxon>Teleostei</taxon>
        <taxon>Neoteleostei</taxon>
        <taxon>Acanthomorphata</taxon>
        <taxon>Carangaria</taxon>
        <taxon>Pleuronectiformes</taxon>
        <taxon>Pleuronectoidei</taxon>
        <taxon>Scophthalmidae</taxon>
        <taxon>Scophthalmus</taxon>
    </lineage>
</organism>
<feature type="compositionally biased region" description="Polar residues" evidence="2">
    <location>
        <begin position="251"/>
        <end position="280"/>
    </location>
</feature>
<feature type="compositionally biased region" description="Basic and acidic residues" evidence="2">
    <location>
        <begin position="483"/>
        <end position="502"/>
    </location>
</feature>
<feature type="compositionally biased region" description="Basic and acidic residues" evidence="2">
    <location>
        <begin position="326"/>
        <end position="341"/>
    </location>
</feature>
<dbReference type="InterPro" id="IPR042622">
    <property type="entry name" value="Znf106"/>
</dbReference>
<evidence type="ECO:0000259" key="3">
    <source>
        <dbReference type="PROSITE" id="PS00028"/>
    </source>
</evidence>
<feature type="region of interest" description="Disordered" evidence="2">
    <location>
        <begin position="211"/>
        <end position="280"/>
    </location>
</feature>
<evidence type="ECO:0000313" key="5">
    <source>
        <dbReference type="Proteomes" id="UP000246464"/>
    </source>
</evidence>
<feature type="region of interest" description="Disordered" evidence="2">
    <location>
        <begin position="374"/>
        <end position="502"/>
    </location>
</feature>
<feature type="compositionally biased region" description="Polar residues" evidence="2">
    <location>
        <begin position="162"/>
        <end position="188"/>
    </location>
</feature>
<dbReference type="Gene3D" id="3.30.160.60">
    <property type="entry name" value="Classic Zinc Finger"/>
    <property type="match status" value="1"/>
</dbReference>
<dbReference type="InterPro" id="IPR001680">
    <property type="entry name" value="WD40_rpt"/>
</dbReference>
<dbReference type="PROSITE" id="PS50082">
    <property type="entry name" value="WD_REPEATS_2"/>
    <property type="match status" value="1"/>
</dbReference>
<keyword evidence="5" id="KW-1185">Reference proteome</keyword>
<gene>
    <name evidence="4" type="ORF">SMAX5B_019590</name>
</gene>
<keyword evidence="1" id="KW-0853">WD repeat</keyword>
<evidence type="ECO:0000256" key="1">
    <source>
        <dbReference type="PROSITE-ProRule" id="PRU00221"/>
    </source>
</evidence>
<dbReference type="InterPro" id="IPR013087">
    <property type="entry name" value="Znf_C2H2_type"/>
</dbReference>
<feature type="compositionally biased region" description="Polar residues" evidence="2">
    <location>
        <begin position="582"/>
        <end position="596"/>
    </location>
</feature>
<dbReference type="CDD" id="cd00200">
    <property type="entry name" value="WD40"/>
    <property type="match status" value="1"/>
</dbReference>
<dbReference type="InterPro" id="IPR015943">
    <property type="entry name" value="WD40/YVTN_repeat-like_dom_sf"/>
</dbReference>
<feature type="region of interest" description="Disordered" evidence="2">
    <location>
        <begin position="310"/>
        <end position="353"/>
    </location>
</feature>
<dbReference type="GO" id="GO:0008286">
    <property type="term" value="P:insulin receptor signaling pathway"/>
    <property type="evidence" value="ECO:0007669"/>
    <property type="project" value="TreeGrafter"/>
</dbReference>
<feature type="region of interest" description="Disordered" evidence="2">
    <location>
        <begin position="579"/>
        <end position="634"/>
    </location>
</feature>
<accession>A0A2U9CWZ5</accession>
<evidence type="ECO:0000256" key="2">
    <source>
        <dbReference type="SAM" id="MobiDB-lite"/>
    </source>
</evidence>
<dbReference type="SUPFAM" id="SSF50978">
    <property type="entry name" value="WD40 repeat-like"/>
    <property type="match status" value="1"/>
</dbReference>
<feature type="compositionally biased region" description="Polar residues" evidence="2">
    <location>
        <begin position="310"/>
        <end position="321"/>
    </location>
</feature>
<dbReference type="GO" id="GO:0003723">
    <property type="term" value="F:RNA binding"/>
    <property type="evidence" value="ECO:0007669"/>
    <property type="project" value="InterPro"/>
</dbReference>
<dbReference type="GO" id="GO:0005829">
    <property type="term" value="C:cytosol"/>
    <property type="evidence" value="ECO:0007669"/>
    <property type="project" value="TreeGrafter"/>
</dbReference>
<protein>
    <submittedName>
        <fullName evidence="4">Putative zinc finger protein 106-like isoform 2</fullName>
    </submittedName>
</protein>
<feature type="domain" description="C2H2-type" evidence="3">
    <location>
        <begin position="1156"/>
        <end position="1179"/>
    </location>
</feature>
<dbReference type="STRING" id="52904.ENSSMAP00000030184"/>
<dbReference type="GO" id="GO:0017124">
    <property type="term" value="F:SH3 domain binding"/>
    <property type="evidence" value="ECO:0007669"/>
    <property type="project" value="TreeGrafter"/>
</dbReference>
<feature type="region of interest" description="Disordered" evidence="2">
    <location>
        <begin position="109"/>
        <end position="136"/>
    </location>
</feature>
<name>A0A2U9CWZ5_SCOMX</name>
<feature type="region of interest" description="Disordered" evidence="2">
    <location>
        <begin position="43"/>
        <end position="71"/>
    </location>
</feature>
<evidence type="ECO:0000313" key="4">
    <source>
        <dbReference type="EMBL" id="AWP20176.1"/>
    </source>
</evidence>
<dbReference type="AlphaFoldDB" id="A0A2U9CWZ5"/>
<dbReference type="PANTHER" id="PTHR14435:SF2">
    <property type="entry name" value="ZINC FINGER PROTEIN 106"/>
    <property type="match status" value="1"/>
</dbReference>
<feature type="region of interest" description="Disordered" evidence="2">
    <location>
        <begin position="646"/>
        <end position="816"/>
    </location>
</feature>
<feature type="compositionally biased region" description="Basic and acidic residues" evidence="2">
    <location>
        <begin position="211"/>
        <end position="221"/>
    </location>
</feature>
<feature type="compositionally biased region" description="Basic and acidic residues" evidence="2">
    <location>
        <begin position="466"/>
        <end position="476"/>
    </location>
</feature>
<feature type="compositionally biased region" description="Polar residues" evidence="2">
    <location>
        <begin position="384"/>
        <end position="398"/>
    </location>
</feature>
<dbReference type="Proteomes" id="UP000246464">
    <property type="component" value="Chromosome 20"/>
</dbReference>
<feature type="compositionally biased region" description="Basic and acidic residues" evidence="2">
    <location>
        <begin position="743"/>
        <end position="773"/>
    </location>
</feature>
<feature type="compositionally biased region" description="Acidic residues" evidence="2">
    <location>
        <begin position="728"/>
        <end position="742"/>
    </location>
</feature>
<dbReference type="GO" id="GO:0016020">
    <property type="term" value="C:membrane"/>
    <property type="evidence" value="ECO:0007669"/>
    <property type="project" value="TreeGrafter"/>
</dbReference>
<dbReference type="FunFam" id="2.130.10.10:FF:001471">
    <property type="entry name" value="Zinc finger protein 106"/>
    <property type="match status" value="1"/>
</dbReference>
<sequence length="1223" mass="132920">MLQGVAQRNATAAEQLHTWRLRQMEAYRIVTNNVVRNKENKVISRQSSLHQRETTPQNQSGSSAGSSVEPAGRTWHPAVAQAQLPRPPHQVRYDDNFSVNNQNINVSVEQSQTRGCAKRPQNTQSGATADQPEQITRNANYHYDDYENRGYSGGLMFDPGQNVCTGSPQQGQEGTHCSSNPALANRSTGAAPMSDADLGAMLRQIRRTLRVREPCRADRKARGQTSEAGVRVADRSSTPHAGTERERPSPAGTSVSPQVNAPASAANSGVCPSNMTKQTTSKITQETTQCWKKRSAVSDGVSSSTMSYSRCTGKASSTQPTHKVRIAHEPGKSKGRKEAGHKPTVNHLLVSSGAKNKKSWSEIYNAMKRKKQDKLTGFPRFANKLSNPRTVQGSSTQPPDKDLPLSEGFHWESIPESPSGSHSTLPPAACDAQSCSRTQEPGPAPQGGSSPTVTPVPVKAETMEPENGRSRDDSSANKRKHKTNDGASEKEQSGKKKRTNKDQDQLDQLLVVSLREDELSHSLQDLDTFLVQARNALQSAYTEVQRLLLLKQQFTAEVNSLRTQRIDILLGMKDGASHVAEKSTTSPAGPTVTLQPIHTPPPSSGAFLTSSSQQQPATPSSSSSSKPHPTPLPQSAVSIKQEICGSPTAGQAGHLVSSTDAPHVPLNQPVPLLPSDPLKPSHSASAATPTPVNTPVSSELSAQQQERESREGSKGCVKTTEDVWSVDSDSEGETAGDLGEGDAADKSFPDRDRDAPAAAPKDDDGNRGNDSVKKMAPSNVVVIDISDTDNEDSPETVSSVPVHPEPVDFSSVSTQTFPKQEVDRKIKISFPVKDENTPAESVEDGEPSLGAFLSHTGPVHSLQVHQGLLYTCSADNTARAYSLTNMECIAVFDGHTNKVNCLLVSSPPNMPARIYTGSSDQTIRCYSIKSKKCLEQISLLDRVLCLHIAWNILYAGLANGSVASYDVKTQRQLDVFECHGPRGVSCLGTAQEGARRVLLVGSYDSTIGVRDAKSGLLLRSLRGHTKTVLCLKVVNDLVFSGSSDASVHAYNIHTGELLRIYKGHGQAVTSIIILGKVMVTACVDKLVRVYELQSHDQLQVYGGHSDMVMCMAVHKNVLRLHLAVFALFRCTTQIYTGCYDGSVKAVKLDLMKKHRCWWHNCSLIFAVAEHLVQHLVEDHSNLNLQTVKCRWRGCDTFFQTQQSVRQKLPDHMQRHVEDDSEMQ</sequence>
<feature type="compositionally biased region" description="Low complexity" evidence="2">
    <location>
        <begin position="609"/>
        <end position="627"/>
    </location>
</feature>
<dbReference type="InterPro" id="IPR036322">
    <property type="entry name" value="WD40_repeat_dom_sf"/>
</dbReference>
<dbReference type="FunFam" id="2.130.10.10:FF:000711">
    <property type="entry name" value="Zinc finger protein 106"/>
    <property type="match status" value="1"/>
</dbReference>
<dbReference type="Gene3D" id="2.130.10.10">
    <property type="entry name" value="YVTN repeat-like/Quinoprotein amine dehydrogenase"/>
    <property type="match status" value="2"/>
</dbReference>